<proteinExistence type="predicted"/>
<protein>
    <submittedName>
        <fullName evidence="1">Uncharacterized protein</fullName>
    </submittedName>
</protein>
<accession>A0ACC0VQP2</accession>
<dbReference type="EMBL" id="CM047587">
    <property type="protein sequence ID" value="KAI9908612.1"/>
    <property type="molecule type" value="Genomic_DNA"/>
</dbReference>
<comment type="caution">
    <text evidence="1">The sequence shown here is derived from an EMBL/GenBank/DDBJ whole genome shotgun (WGS) entry which is preliminary data.</text>
</comment>
<dbReference type="Proteomes" id="UP001163321">
    <property type="component" value="Chromosome 8"/>
</dbReference>
<keyword evidence="2" id="KW-1185">Reference proteome</keyword>
<sequence length="65" mass="7274">METIYYPANVEEEIMDARESPSTTVLYIGGQKIIMEGEKTEITPEACTLLYIGTEPGHFFDDTSP</sequence>
<gene>
    <name evidence="1" type="ORF">PsorP6_016192</name>
</gene>
<reference evidence="1 2" key="1">
    <citation type="journal article" date="2022" name="bioRxiv">
        <title>The genome of the oomycete Peronosclerospora sorghi, a cosmopolitan pathogen of maize and sorghum, is inflated with dispersed pseudogenes.</title>
        <authorList>
            <person name="Fletcher K."/>
            <person name="Martin F."/>
            <person name="Isakeit T."/>
            <person name="Cavanaugh K."/>
            <person name="Magill C."/>
            <person name="Michelmore R."/>
        </authorList>
    </citation>
    <scope>NUCLEOTIDE SEQUENCE [LARGE SCALE GENOMIC DNA]</scope>
    <source>
        <strain evidence="1">P6</strain>
    </source>
</reference>
<name>A0ACC0VQP2_9STRA</name>
<evidence type="ECO:0000313" key="1">
    <source>
        <dbReference type="EMBL" id="KAI9908612.1"/>
    </source>
</evidence>
<evidence type="ECO:0000313" key="2">
    <source>
        <dbReference type="Proteomes" id="UP001163321"/>
    </source>
</evidence>
<organism evidence="1 2">
    <name type="scientific">Peronosclerospora sorghi</name>
    <dbReference type="NCBI Taxonomy" id="230839"/>
    <lineage>
        <taxon>Eukaryota</taxon>
        <taxon>Sar</taxon>
        <taxon>Stramenopiles</taxon>
        <taxon>Oomycota</taxon>
        <taxon>Peronosporomycetes</taxon>
        <taxon>Peronosporales</taxon>
        <taxon>Peronosporaceae</taxon>
        <taxon>Peronosclerospora</taxon>
    </lineage>
</organism>